<reference evidence="2 3" key="2">
    <citation type="submission" date="2015-05" db="EMBL/GenBank/DDBJ databases">
        <authorList>
            <person name="Morales-Cruz A."/>
            <person name="Amrine K.C."/>
            <person name="Cantu D."/>
        </authorList>
    </citation>
    <scope>NUCLEOTIDE SEQUENCE [LARGE SCALE GENOMIC DNA]</scope>
    <source>
        <strain evidence="2">UCRPC4</strain>
    </source>
</reference>
<dbReference type="Proteomes" id="UP000053317">
    <property type="component" value="Unassembled WGS sequence"/>
</dbReference>
<feature type="compositionally biased region" description="Basic and acidic residues" evidence="1">
    <location>
        <begin position="94"/>
        <end position="129"/>
    </location>
</feature>
<feature type="region of interest" description="Disordered" evidence="1">
    <location>
        <begin position="435"/>
        <end position="473"/>
    </location>
</feature>
<organism evidence="2 3">
    <name type="scientific">Phaeomoniella chlamydospora</name>
    <name type="common">Phaeoacremonium chlamydosporum</name>
    <dbReference type="NCBI Taxonomy" id="158046"/>
    <lineage>
        <taxon>Eukaryota</taxon>
        <taxon>Fungi</taxon>
        <taxon>Dikarya</taxon>
        <taxon>Ascomycota</taxon>
        <taxon>Pezizomycotina</taxon>
        <taxon>Eurotiomycetes</taxon>
        <taxon>Chaetothyriomycetidae</taxon>
        <taxon>Phaeomoniellales</taxon>
        <taxon>Phaeomoniellaceae</taxon>
        <taxon>Phaeomoniella</taxon>
    </lineage>
</organism>
<dbReference type="EMBL" id="LCWF01000033">
    <property type="protein sequence ID" value="KKY26915.1"/>
    <property type="molecule type" value="Genomic_DNA"/>
</dbReference>
<dbReference type="AlphaFoldDB" id="A0A0G2HEM5"/>
<protein>
    <recommendedName>
        <fullName evidence="4">BTB domain transcription factor</fullName>
    </recommendedName>
</protein>
<name>A0A0G2HEM5_PHACM</name>
<gene>
    <name evidence="2" type="ORF">UCRPC4_g01381</name>
</gene>
<feature type="compositionally biased region" description="Acidic residues" evidence="1">
    <location>
        <begin position="453"/>
        <end position="463"/>
    </location>
</feature>
<evidence type="ECO:0008006" key="4">
    <source>
        <dbReference type="Google" id="ProtNLM"/>
    </source>
</evidence>
<feature type="compositionally biased region" description="Polar residues" evidence="1">
    <location>
        <begin position="84"/>
        <end position="93"/>
    </location>
</feature>
<accession>A0A0G2HEM5</accession>
<feature type="compositionally biased region" description="Polar residues" evidence="1">
    <location>
        <begin position="1"/>
        <end position="26"/>
    </location>
</feature>
<evidence type="ECO:0000313" key="3">
    <source>
        <dbReference type="Proteomes" id="UP000053317"/>
    </source>
</evidence>
<comment type="caution">
    <text evidence="2">The sequence shown here is derived from an EMBL/GenBank/DDBJ whole genome shotgun (WGS) entry which is preliminary data.</text>
</comment>
<feature type="compositionally biased region" description="Basic and acidic residues" evidence="1">
    <location>
        <begin position="45"/>
        <end position="69"/>
    </location>
</feature>
<evidence type="ECO:0000256" key="1">
    <source>
        <dbReference type="SAM" id="MobiDB-lite"/>
    </source>
</evidence>
<proteinExistence type="predicted"/>
<dbReference type="PANTHER" id="PTHR34776">
    <property type="entry name" value="F17F16.3 PROTEIN"/>
    <property type="match status" value="1"/>
</dbReference>
<dbReference type="OrthoDB" id="1028014at2759"/>
<sequence length="497" mass="54998">MPATRSSARLAANQGSSPTSSSNTAAGTKRKTETGSSPAAKRGKKSDEKEQKTLEETIENGHGEDKVTEAETNGAVAPAEKSGEQPTNDTVNDSAKEVSNGDKESKEDVEMKDVEQNVEPESKVEEITKEPPNAEESTTATESKVEEPKAREIQKGELKVEEPKAEQPEVEQPKIEVSKAEDATKEPPKEEESEHKDSKLEEHQHAANGDTAEEPNAREGITPSSILEKGTIYFFFRGRVGIDEPKDVNDIARSYIIVRPLEHDAKLTEGPIGDTGNNRLFALPKKVLPLSGKDRFMTFVEKAKVSFQELKDEFLSASDYETKTAGTRHTPAATPVGEGVYAITTTGRESHLAYILTLPSELGEVQKEIGLQERGSFIISTKNPDYPGPANAQLPQGPDYPSEIKQEFRSLRWMPTKPHHLDYSATQFLLIGESSGLSKATEPQKEDQYQSEPLEEMEKLEDEDTHRMQDLKGDDSEVIFKDLEARAKDYNKLQKEF</sequence>
<reference evidence="2 3" key="1">
    <citation type="submission" date="2015-05" db="EMBL/GenBank/DDBJ databases">
        <title>Distinctive expansion of gene families associated with plant cell wall degradation and secondary metabolism in the genomes of grapevine trunk pathogens.</title>
        <authorList>
            <person name="Lawrence D.P."/>
            <person name="Travadon R."/>
            <person name="Rolshausen P.E."/>
            <person name="Baumgartner K."/>
        </authorList>
    </citation>
    <scope>NUCLEOTIDE SEQUENCE [LARGE SCALE GENOMIC DNA]</scope>
    <source>
        <strain evidence="2">UCRPC4</strain>
    </source>
</reference>
<feature type="compositionally biased region" description="Basic and acidic residues" evidence="1">
    <location>
        <begin position="464"/>
        <end position="473"/>
    </location>
</feature>
<feature type="region of interest" description="Disordered" evidence="1">
    <location>
        <begin position="1"/>
        <end position="223"/>
    </location>
</feature>
<feature type="compositionally biased region" description="Basic and acidic residues" evidence="1">
    <location>
        <begin position="143"/>
        <end position="205"/>
    </location>
</feature>
<dbReference type="PANTHER" id="PTHR34776:SF1">
    <property type="entry name" value="F17F16.3 PROTEIN"/>
    <property type="match status" value="1"/>
</dbReference>
<evidence type="ECO:0000313" key="2">
    <source>
        <dbReference type="EMBL" id="KKY26915.1"/>
    </source>
</evidence>
<keyword evidence="3" id="KW-1185">Reference proteome</keyword>